<feature type="compositionally biased region" description="Polar residues" evidence="1">
    <location>
        <begin position="47"/>
        <end position="61"/>
    </location>
</feature>
<feature type="region of interest" description="Disordered" evidence="1">
    <location>
        <begin position="456"/>
        <end position="492"/>
    </location>
</feature>
<dbReference type="EMBL" id="JBEUOH010000030">
    <property type="protein sequence ID" value="KAL0858302.1"/>
    <property type="molecule type" value="Genomic_DNA"/>
</dbReference>
<organism evidence="2 3">
    <name type="scientific">Loxostege sticticalis</name>
    <name type="common">Beet webworm moth</name>
    <dbReference type="NCBI Taxonomy" id="481309"/>
    <lineage>
        <taxon>Eukaryota</taxon>
        <taxon>Metazoa</taxon>
        <taxon>Ecdysozoa</taxon>
        <taxon>Arthropoda</taxon>
        <taxon>Hexapoda</taxon>
        <taxon>Insecta</taxon>
        <taxon>Pterygota</taxon>
        <taxon>Neoptera</taxon>
        <taxon>Endopterygota</taxon>
        <taxon>Lepidoptera</taxon>
        <taxon>Glossata</taxon>
        <taxon>Ditrysia</taxon>
        <taxon>Pyraloidea</taxon>
        <taxon>Crambidae</taxon>
        <taxon>Pyraustinae</taxon>
        <taxon>Loxostege</taxon>
    </lineage>
</organism>
<feature type="region of interest" description="Disordered" evidence="1">
    <location>
        <begin position="1"/>
        <end position="111"/>
    </location>
</feature>
<feature type="region of interest" description="Disordered" evidence="1">
    <location>
        <begin position="357"/>
        <end position="381"/>
    </location>
</feature>
<protein>
    <recommendedName>
        <fullName evidence="4">C2H2-type domain-containing protein</fullName>
    </recommendedName>
</protein>
<evidence type="ECO:0000313" key="2">
    <source>
        <dbReference type="EMBL" id="KAL0858302.1"/>
    </source>
</evidence>
<feature type="compositionally biased region" description="Basic and acidic residues" evidence="1">
    <location>
        <begin position="586"/>
        <end position="604"/>
    </location>
</feature>
<feature type="compositionally biased region" description="Polar residues" evidence="1">
    <location>
        <begin position="472"/>
        <end position="483"/>
    </location>
</feature>
<gene>
    <name evidence="2" type="ORF">ABMA27_012202</name>
</gene>
<keyword evidence="3" id="KW-1185">Reference proteome</keyword>
<feature type="compositionally biased region" description="Basic and acidic residues" evidence="1">
    <location>
        <begin position="456"/>
        <end position="470"/>
    </location>
</feature>
<reference evidence="2 3" key="1">
    <citation type="submission" date="2024-06" db="EMBL/GenBank/DDBJ databases">
        <title>A chromosome-level genome assembly of beet webworm, Loxostege sticticalis.</title>
        <authorList>
            <person name="Zhang Y."/>
        </authorList>
    </citation>
    <scope>NUCLEOTIDE SEQUENCE [LARGE SCALE GENOMIC DNA]</scope>
    <source>
        <strain evidence="2">AQ026</strain>
        <tissue evidence="2">Whole body</tissue>
    </source>
</reference>
<dbReference type="Proteomes" id="UP001549920">
    <property type="component" value="Unassembled WGS sequence"/>
</dbReference>
<evidence type="ECO:0000256" key="1">
    <source>
        <dbReference type="SAM" id="MobiDB-lite"/>
    </source>
</evidence>
<feature type="compositionally biased region" description="Basic and acidic residues" evidence="1">
    <location>
        <begin position="1"/>
        <end position="18"/>
    </location>
</feature>
<feature type="compositionally biased region" description="Polar residues" evidence="1">
    <location>
        <begin position="165"/>
        <end position="177"/>
    </location>
</feature>
<feature type="region of interest" description="Disordered" evidence="1">
    <location>
        <begin position="138"/>
        <end position="177"/>
    </location>
</feature>
<feature type="region of interest" description="Disordered" evidence="1">
    <location>
        <begin position="573"/>
        <end position="604"/>
    </location>
</feature>
<comment type="caution">
    <text evidence="2">The sequence shown here is derived from an EMBL/GenBank/DDBJ whole genome shotgun (WGS) entry which is preliminary data.</text>
</comment>
<feature type="compositionally biased region" description="Polar residues" evidence="1">
    <location>
        <begin position="357"/>
        <end position="373"/>
    </location>
</feature>
<evidence type="ECO:0000313" key="3">
    <source>
        <dbReference type="Proteomes" id="UP001549920"/>
    </source>
</evidence>
<sequence length="789" mass="89165">MSRAEPVHDPRIAKKEMIVTRFKSAQQRKQQGEKEPGTKKQTGAKVSGNSTKVPQTVTKAPQTALKLPIKVTKMPETVTKLPPPKNKQQKKGKPQKSPQKPKETIPEAISPILIEDDTPEYYPDKLKRAQGTRKVFLKPKQKSTMIARTNKRKFNTPKRGIKSPLPNQSTCPSERSECQSPVYSELSMAEVIRIVEENDSLDDEDLMEILTCPSPVWWEEPPDEMYIEEAICSRKPEEIATGKTKSPIRERCLNTLRNAAKLGNKIQTQNSNPDTNLNDISTEIKQMKKDDKFIKKSKKLENVLGNIKTKASNSDLSGTIIKHEKLDDATSLQTVIEEKSSDIVDMSSESDVINETIKNNSKNDQDNPESSTAAEADIIIDDETTNKRKTKKLSESTEDSFGDLNCRNQELLFDLENMKIPIADNRDVNSPDCVVINDDNTCKIIDIDALDDKLDHQHNDDHNIDNKDTEESSNTNTAKSVPNKSHLEQESKGNITQFIKIEESLVPKNMPPLIKRPKFENPVISPNSYKSISDDVTESSSISGIDMMDTISDTNIKFITDDDIDDGFDCDHKNKNDEAINQNEVDDSKQETNENSSKDDKKTEFNELAVLSSINDPKSKDSYITVYKIVPNDERPKNKFKNIPEYSSYVENLMQTESKTETVDDSLENEIPDIPADSKGQLNSFFKKCKNANRKRKRIEVLDKVDTDKNDSHSPKKSITVAHEENVKYCLKCSAIFDTEDCSYCLKNQKDTKTLEKSFTCDKCDFVGDTTNNVNVHLEEHNIDNEAKT</sequence>
<feature type="compositionally biased region" description="Basic residues" evidence="1">
    <location>
        <begin position="149"/>
        <end position="161"/>
    </location>
</feature>
<accession>A0ABR3H0H6</accession>
<evidence type="ECO:0008006" key="4">
    <source>
        <dbReference type="Google" id="ProtNLM"/>
    </source>
</evidence>
<proteinExistence type="predicted"/>
<name>A0ABR3H0H6_LOXSC</name>